<dbReference type="PANTHER" id="PTHR30037:SF4">
    <property type="entry name" value="DNA-3-METHYLADENINE GLYCOSYLASE I"/>
    <property type="match status" value="1"/>
</dbReference>
<sequence length="505" mass="55876">MVKTSQVAKRKVKKTVTKAWYESYAGGKADYYQRYMDKEWGVPIFGRGRSRDNKLFEMLTLEGAQAGLSWDTILRKRQAYREAFDNFDIAKVAAYSPKKVNALLKSPGEGSAVIVKNRAKIASTLHNAKLCQAAAEEHGSFCKFLWSFVGGRPKVNRWKNAKSIPVVTPEAQLMSRELKKRGFGFVGPTICYALMQSVGMVNDHPVTTPQWRRVNDLVKRQIQVLGISGEALLEVALPIHAREILKQLNGSCFDRLLRGPVTVEGEINEGEALTYVKVDMGVLSGLAEEMVDVLMDFGAIQDSPPGFNKQRCLSVAKSDGTHFCGGGFGGEEQIHHVMLLPDGRILAKYHSSSDYMERSGSYSGSWHWQIAEGSFRPDPAEPGVLEVQWTGWAELVHRSTEAFGPGSITGKWEAKLIDEERKRGPSVLVPTSMGRLSVPELCQKWAKEGEGGLACARTKSVRLKKSEIMPNLSEEALKACGMEPAHLPFWCPDSASTTAKSHLLE</sequence>
<dbReference type="Gene3D" id="1.10.340.30">
    <property type="entry name" value="Hypothetical protein, domain 2"/>
    <property type="match status" value="1"/>
</dbReference>
<protein>
    <recommendedName>
        <fullName evidence="4">DNA-3-methyladenine glycosylase I</fullName>
    </recommendedName>
</protein>
<comment type="caution">
    <text evidence="2">The sequence shown here is derived from an EMBL/GenBank/DDBJ whole genome shotgun (WGS) entry which is preliminary data.</text>
</comment>
<dbReference type="GO" id="GO:0046872">
    <property type="term" value="F:metal ion binding"/>
    <property type="evidence" value="ECO:0007669"/>
    <property type="project" value="UniProtKB-KW"/>
</dbReference>
<dbReference type="EMBL" id="CAUJNA010003345">
    <property type="protein sequence ID" value="CAJ1399717.1"/>
    <property type="molecule type" value="Genomic_DNA"/>
</dbReference>
<dbReference type="GO" id="GO:0006284">
    <property type="term" value="P:base-excision repair"/>
    <property type="evidence" value="ECO:0007669"/>
    <property type="project" value="InterPro"/>
</dbReference>
<organism evidence="2 3">
    <name type="scientific">Effrenium voratum</name>
    <dbReference type="NCBI Taxonomy" id="2562239"/>
    <lineage>
        <taxon>Eukaryota</taxon>
        <taxon>Sar</taxon>
        <taxon>Alveolata</taxon>
        <taxon>Dinophyceae</taxon>
        <taxon>Suessiales</taxon>
        <taxon>Symbiodiniaceae</taxon>
        <taxon>Effrenium</taxon>
    </lineage>
</organism>
<dbReference type="Pfam" id="PF03352">
    <property type="entry name" value="Adenine_glyco"/>
    <property type="match status" value="1"/>
</dbReference>
<evidence type="ECO:0000313" key="2">
    <source>
        <dbReference type="EMBL" id="CAJ1399717.1"/>
    </source>
</evidence>
<reference evidence="2" key="1">
    <citation type="submission" date="2023-08" db="EMBL/GenBank/DDBJ databases">
        <authorList>
            <person name="Chen Y."/>
            <person name="Shah S."/>
            <person name="Dougan E. K."/>
            <person name="Thang M."/>
            <person name="Chan C."/>
        </authorList>
    </citation>
    <scope>NUCLEOTIDE SEQUENCE</scope>
</reference>
<dbReference type="GO" id="GO:0008725">
    <property type="term" value="F:DNA-3-methyladenine glycosylase activity"/>
    <property type="evidence" value="ECO:0007669"/>
    <property type="project" value="InterPro"/>
</dbReference>
<keyword evidence="1" id="KW-0862">Zinc</keyword>
<dbReference type="AlphaFoldDB" id="A0AA36J5Y8"/>
<dbReference type="InterPro" id="IPR005019">
    <property type="entry name" value="Adenine_glyco"/>
</dbReference>
<evidence type="ECO:0008006" key="4">
    <source>
        <dbReference type="Google" id="ProtNLM"/>
    </source>
</evidence>
<dbReference type="PANTHER" id="PTHR30037">
    <property type="entry name" value="DNA-3-METHYLADENINE GLYCOSYLASE 1"/>
    <property type="match status" value="1"/>
</dbReference>
<gene>
    <name evidence="2" type="ORF">EVOR1521_LOCUS23207</name>
</gene>
<keyword evidence="1" id="KW-0479">Metal-binding</keyword>
<dbReference type="InterPro" id="IPR011257">
    <property type="entry name" value="DNA_glycosylase"/>
</dbReference>
<dbReference type="InterPro" id="IPR052891">
    <property type="entry name" value="DNA-3mA_glycosylase"/>
</dbReference>
<evidence type="ECO:0000256" key="1">
    <source>
        <dbReference type="PIRSR" id="PIRSR605019-1"/>
    </source>
</evidence>
<accession>A0AA36J5Y8</accession>
<feature type="binding site" evidence="1">
    <location>
        <position position="204"/>
    </location>
    <ligand>
        <name>Zn(2+)</name>
        <dbReference type="ChEBI" id="CHEBI:29105"/>
    </ligand>
</feature>
<name>A0AA36J5Y8_9DINO</name>
<evidence type="ECO:0000313" key="3">
    <source>
        <dbReference type="Proteomes" id="UP001178507"/>
    </source>
</evidence>
<dbReference type="Proteomes" id="UP001178507">
    <property type="component" value="Unassembled WGS sequence"/>
</dbReference>
<dbReference type="SUPFAM" id="SSF48150">
    <property type="entry name" value="DNA-glycosylase"/>
    <property type="match status" value="1"/>
</dbReference>
<proteinExistence type="predicted"/>
<keyword evidence="3" id="KW-1185">Reference proteome</keyword>